<evidence type="ECO:0000313" key="1">
    <source>
        <dbReference type="EMBL" id="VDI53520.1"/>
    </source>
</evidence>
<organism evidence="1 2">
    <name type="scientific">Mytilus galloprovincialis</name>
    <name type="common">Mediterranean mussel</name>
    <dbReference type="NCBI Taxonomy" id="29158"/>
    <lineage>
        <taxon>Eukaryota</taxon>
        <taxon>Metazoa</taxon>
        <taxon>Spiralia</taxon>
        <taxon>Lophotrochozoa</taxon>
        <taxon>Mollusca</taxon>
        <taxon>Bivalvia</taxon>
        <taxon>Autobranchia</taxon>
        <taxon>Pteriomorphia</taxon>
        <taxon>Mytilida</taxon>
        <taxon>Mytiloidea</taxon>
        <taxon>Mytilidae</taxon>
        <taxon>Mytilinae</taxon>
        <taxon>Mytilus</taxon>
    </lineage>
</organism>
<accession>A0A8B6FU37</accession>
<comment type="caution">
    <text evidence="1">The sequence shown here is derived from an EMBL/GenBank/DDBJ whole genome shotgun (WGS) entry which is preliminary data.</text>
</comment>
<keyword evidence="2" id="KW-1185">Reference proteome</keyword>
<protein>
    <submittedName>
        <fullName evidence="1">Uncharacterized protein</fullName>
    </submittedName>
</protein>
<proteinExistence type="predicted"/>
<dbReference type="Proteomes" id="UP000596742">
    <property type="component" value="Unassembled WGS sequence"/>
</dbReference>
<dbReference type="AlphaFoldDB" id="A0A8B6FU37"/>
<name>A0A8B6FU37_MYTGA</name>
<sequence>MGNSSSVEFKELPNRIQKTRVLGIISGDAESRFLSPQELVQDPNALLKPRKKTGDDSFGLSLRYGFTPKIGTTPQYEKFLERKKKITKQRKLPRPFYMNVIYQVRQSKINIDPYDGDTRGFKANSTGKLRLLENNMAARNIMKHFQRDTKSQSKG</sequence>
<evidence type="ECO:0000313" key="2">
    <source>
        <dbReference type="Proteomes" id="UP000596742"/>
    </source>
</evidence>
<reference evidence="1" key="1">
    <citation type="submission" date="2018-11" db="EMBL/GenBank/DDBJ databases">
        <authorList>
            <person name="Alioto T."/>
            <person name="Alioto T."/>
        </authorList>
    </citation>
    <scope>NUCLEOTIDE SEQUENCE</scope>
</reference>
<dbReference type="EMBL" id="UYJE01007306">
    <property type="protein sequence ID" value="VDI53520.1"/>
    <property type="molecule type" value="Genomic_DNA"/>
</dbReference>
<gene>
    <name evidence="1" type="ORF">MGAL_10B014409</name>
</gene>